<dbReference type="EMBL" id="QXED01000004">
    <property type="protein sequence ID" value="RIV22674.1"/>
    <property type="molecule type" value="Genomic_DNA"/>
</dbReference>
<dbReference type="CDD" id="cd16894">
    <property type="entry name" value="MltD-like"/>
    <property type="match status" value="1"/>
</dbReference>
<dbReference type="OrthoDB" id="9815002at2"/>
<dbReference type="PANTHER" id="PTHR37423">
    <property type="entry name" value="SOLUBLE LYTIC MUREIN TRANSGLYCOSYLASE-RELATED"/>
    <property type="match status" value="1"/>
</dbReference>
<dbReference type="PANTHER" id="PTHR37423:SF2">
    <property type="entry name" value="MEMBRANE-BOUND LYTIC MUREIN TRANSGLYCOSYLASE C"/>
    <property type="match status" value="1"/>
</dbReference>
<reference evidence="3 4" key="1">
    <citation type="submission" date="2018-08" db="EMBL/GenBank/DDBJ databases">
        <title>Fibrisoma montanum sp. nov., isolated from Danxia mountain soil.</title>
        <authorList>
            <person name="Huang Y."/>
        </authorList>
    </citation>
    <scope>NUCLEOTIDE SEQUENCE [LARGE SCALE GENOMIC DNA]</scope>
    <source>
        <strain evidence="3 4">HYT19</strain>
    </source>
</reference>
<accession>A0A418M996</accession>
<name>A0A418M996_9BACT</name>
<gene>
    <name evidence="3" type="ORF">DYU11_16870</name>
</gene>
<protein>
    <submittedName>
        <fullName evidence="3">Lytic transglycosylase domain-containing protein</fullName>
    </submittedName>
</protein>
<comment type="similarity">
    <text evidence="1">Belongs to the transglycosylase Slt family.</text>
</comment>
<sequence>MGQTSTRKSPGKSSRRMAVAQPHIATGNGRLHFCGEMVPTQQGDVSAKLAFALAGNSGYVRHISGLKARSAPFFAIIEPILSKHHIPNDFKYLPLIESAWKADAVSVAGAVGYWQFMDETARDMGLSIAPGKDERMDLRKSTEAACRYLRFLYQKLGSWTLVAAAYNGGVGMVQRKVVRTGNRDYYSMAMNEETGYYLYRILAMKELFTNPIYGVDRQAFYDNPYEREREQARRMGWLNDNEPEPVGVPIDRAPTNPLAASRGEAVLMDSVLTELLKDSPAAPLFVGDVAAKLVKPGALKTGQSWTFVLTENVQIGDDELKAGDALYAVVDDIDANGMVFLRATKAISADTKTVIPLSLLAMNPATGLAGVPRPKVVKIGWVVQWKIS</sequence>
<evidence type="ECO:0000313" key="4">
    <source>
        <dbReference type="Proteomes" id="UP000283523"/>
    </source>
</evidence>
<organism evidence="3 4">
    <name type="scientific">Fibrisoma montanum</name>
    <dbReference type="NCBI Taxonomy" id="2305895"/>
    <lineage>
        <taxon>Bacteria</taxon>
        <taxon>Pseudomonadati</taxon>
        <taxon>Bacteroidota</taxon>
        <taxon>Cytophagia</taxon>
        <taxon>Cytophagales</taxon>
        <taxon>Spirosomataceae</taxon>
        <taxon>Fibrisoma</taxon>
    </lineage>
</organism>
<dbReference type="SUPFAM" id="SSF53955">
    <property type="entry name" value="Lysozyme-like"/>
    <property type="match status" value="1"/>
</dbReference>
<dbReference type="AlphaFoldDB" id="A0A418M996"/>
<proteinExistence type="inferred from homology"/>
<keyword evidence="4" id="KW-1185">Reference proteome</keyword>
<dbReference type="InterPro" id="IPR008258">
    <property type="entry name" value="Transglycosylase_SLT_dom_1"/>
</dbReference>
<comment type="caution">
    <text evidence="3">The sequence shown here is derived from an EMBL/GenBank/DDBJ whole genome shotgun (WGS) entry which is preliminary data.</text>
</comment>
<evidence type="ECO:0000256" key="1">
    <source>
        <dbReference type="ARBA" id="ARBA00007734"/>
    </source>
</evidence>
<dbReference type="Proteomes" id="UP000283523">
    <property type="component" value="Unassembled WGS sequence"/>
</dbReference>
<dbReference type="Gene3D" id="1.10.530.10">
    <property type="match status" value="1"/>
</dbReference>
<evidence type="ECO:0000313" key="3">
    <source>
        <dbReference type="EMBL" id="RIV22674.1"/>
    </source>
</evidence>
<dbReference type="Pfam" id="PF01464">
    <property type="entry name" value="SLT"/>
    <property type="match status" value="1"/>
</dbReference>
<feature type="domain" description="Transglycosylase SLT" evidence="2">
    <location>
        <begin position="78"/>
        <end position="186"/>
    </location>
</feature>
<evidence type="ECO:0000259" key="2">
    <source>
        <dbReference type="Pfam" id="PF01464"/>
    </source>
</evidence>
<dbReference type="InterPro" id="IPR023346">
    <property type="entry name" value="Lysozyme-like_dom_sf"/>
</dbReference>